<protein>
    <submittedName>
        <fullName evidence="1">Lysine-N-methylase</fullName>
    </submittedName>
</protein>
<dbReference type="EMBL" id="SXFB01000006">
    <property type="protein sequence ID" value="NFV26470.1"/>
    <property type="molecule type" value="Genomic_DNA"/>
</dbReference>
<sequence length="380" mass="44732">MKVNTFIPKYMEDFKCIGSKCTDTCCAGWDINIDEDTYNKYINSKGNLKELVQEKFIYNNSNHDTFNHGFMILKDESRCPFLNSNMLCDIHGNIGEENLCITCKRYPRIFNIVDGTYEKSGLPSCEEICLKAFLNKDKMEFIELEEDIDEESIEIRRIIDSESFDGTESLIQYFWDIRVISINIMQLRNFSINERLNVLTMFYKELNRLNKVNDYDALEEILENFNYESINYECLIELEFQEDDKFFIMLLDDKLIDNVKSVGLKECINEYKNGILKIGNVSKYLKENINSFNYIKEYDYIFENYIVNQIFKDLIPFNKGENILKSINILKNNYKIIKAYIIGIALNSDSKISEKDIIRVIQALSKDIEHNKVFKELLEG</sequence>
<dbReference type="GO" id="GO:0008168">
    <property type="term" value="F:methyltransferase activity"/>
    <property type="evidence" value="ECO:0007669"/>
    <property type="project" value="UniProtKB-KW"/>
</dbReference>
<name>A0A6B4PI37_CLOBO</name>
<dbReference type="Proteomes" id="UP000486903">
    <property type="component" value="Unassembled WGS sequence"/>
</dbReference>
<comment type="caution">
    <text evidence="1">The sequence shown here is derived from an EMBL/GenBank/DDBJ whole genome shotgun (WGS) entry which is preliminary data.</text>
</comment>
<gene>
    <name evidence="1" type="ORF">FDG31_09865</name>
</gene>
<evidence type="ECO:0000313" key="2">
    <source>
        <dbReference type="Proteomes" id="UP000486903"/>
    </source>
</evidence>
<dbReference type="NCBIfam" id="NF038110">
    <property type="entry name" value="Lys_methyl_FliB"/>
    <property type="match status" value="1"/>
</dbReference>
<organism evidence="1 2">
    <name type="scientific">Clostridium botulinum</name>
    <dbReference type="NCBI Taxonomy" id="1491"/>
    <lineage>
        <taxon>Bacteria</taxon>
        <taxon>Bacillati</taxon>
        <taxon>Bacillota</taxon>
        <taxon>Clostridia</taxon>
        <taxon>Eubacteriales</taxon>
        <taxon>Clostridiaceae</taxon>
        <taxon>Clostridium</taxon>
    </lineage>
</organism>
<keyword evidence="1" id="KW-0808">Transferase</keyword>
<dbReference type="AlphaFoldDB" id="A0A6B4PI37"/>
<keyword evidence="1" id="KW-0489">Methyltransferase</keyword>
<reference evidence="1 2" key="1">
    <citation type="submission" date="2019-04" db="EMBL/GenBank/DDBJ databases">
        <title>Genome sequencing of Clostridium botulinum Groups I-IV and Clostridium butyricum.</title>
        <authorList>
            <person name="Brunt J."/>
            <person name="Van Vliet A.H.M."/>
            <person name="Stringer S.C."/>
            <person name="Carter A.T."/>
            <person name="Peck M.W."/>
        </authorList>
    </citation>
    <scope>NUCLEOTIDE SEQUENCE [LARGE SCALE GENOMIC DNA]</scope>
    <source>
        <strain evidence="1 2">BL81</strain>
    </source>
</reference>
<dbReference type="RefSeq" id="WP_003373874.1">
    <property type="nucleotide sequence ID" value="NZ_JACBBA010000004.1"/>
</dbReference>
<proteinExistence type="predicted"/>
<dbReference type="GO" id="GO:0032259">
    <property type="term" value="P:methylation"/>
    <property type="evidence" value="ECO:0007669"/>
    <property type="project" value="UniProtKB-KW"/>
</dbReference>
<evidence type="ECO:0000313" key="1">
    <source>
        <dbReference type="EMBL" id="NFV26470.1"/>
    </source>
</evidence>
<accession>A0A6B4PI37</accession>